<evidence type="ECO:0000256" key="11">
    <source>
        <dbReference type="SAM" id="MobiDB-lite"/>
    </source>
</evidence>
<feature type="domain" description="Aminoacyl-transfer RNA synthetases class-II family profile" evidence="12">
    <location>
        <begin position="247"/>
        <end position="544"/>
    </location>
</feature>
<evidence type="ECO:0000256" key="9">
    <source>
        <dbReference type="ARBA" id="ARBA00023146"/>
    </source>
</evidence>
<name>A0A8K0H5J0_9ROSA</name>
<organism evidence="13 14">
    <name type="scientific">Rhamnella rubrinervis</name>
    <dbReference type="NCBI Taxonomy" id="2594499"/>
    <lineage>
        <taxon>Eukaryota</taxon>
        <taxon>Viridiplantae</taxon>
        <taxon>Streptophyta</taxon>
        <taxon>Embryophyta</taxon>
        <taxon>Tracheophyta</taxon>
        <taxon>Spermatophyta</taxon>
        <taxon>Magnoliopsida</taxon>
        <taxon>eudicotyledons</taxon>
        <taxon>Gunneridae</taxon>
        <taxon>Pentapetalae</taxon>
        <taxon>rosids</taxon>
        <taxon>fabids</taxon>
        <taxon>Rosales</taxon>
        <taxon>Rhamnaceae</taxon>
        <taxon>rhamnoid group</taxon>
        <taxon>Rhamneae</taxon>
        <taxon>Rhamnella</taxon>
    </lineage>
</organism>
<evidence type="ECO:0000313" key="14">
    <source>
        <dbReference type="Proteomes" id="UP000796880"/>
    </source>
</evidence>
<keyword evidence="9" id="KW-0030">Aminoacyl-tRNA synthetase</keyword>
<comment type="catalytic activity">
    <reaction evidence="10">
        <text>tRNA(Asp) + L-aspartate + ATP = L-aspartyl-tRNA(Asp) + AMP + diphosphate</text>
        <dbReference type="Rhea" id="RHEA:19649"/>
        <dbReference type="Rhea" id="RHEA-COMP:9660"/>
        <dbReference type="Rhea" id="RHEA-COMP:9678"/>
        <dbReference type="ChEBI" id="CHEBI:29991"/>
        <dbReference type="ChEBI" id="CHEBI:30616"/>
        <dbReference type="ChEBI" id="CHEBI:33019"/>
        <dbReference type="ChEBI" id="CHEBI:78442"/>
        <dbReference type="ChEBI" id="CHEBI:78516"/>
        <dbReference type="ChEBI" id="CHEBI:456215"/>
        <dbReference type="EC" id="6.1.1.12"/>
    </reaction>
</comment>
<sequence>MSSESQAPSSASEPGQAPPPTTEQLQDDESKSVSKKASKKEAAKQEKLRRRQEAAIAAAASSLSVEEEDPLSSNYGGKTLTESPFDLNDWVKVKSLTPELEGQAVVVNGRAQTIRAVGKNMAFVVLRESGFTVQCVVTVQPDAVSRQMVKYVANLSRESMVDIQGFVTVPSVPIKGATQQVEVQVKKLYCVGRAMPTLPINIEDAARSDVEIEKAVQEGEQLVRVNQDTRLNNRVLDLRTPANQGIFRIQYQVERIFRQFLESEGFFGIHTPKLMPGSSEGGAAVFRLDYKGQPACLAQSPQLHKQMAICADFGRVFEIGPVFRAEDSFTHRHLCEFIGLDVEMAIKKNYFEVMDIVDRLFVTVFDSLNRDCEKELEAVGRQYPFEPLKYLRNTLRLTFEEGIQMLKDAGHEVDPLGDLNTESERKLGQLVLEKYGTEFYILYRYPLAVRPFYTMPCQDNPLYSYSFDVFIRGEEIISGAQRVHVPELLTERALACGIDIATISTYIDSFRYGAPKHGGFGVGLERVVMLFCGLNNIRKASLFPRDPQRLAP</sequence>
<protein>
    <recommendedName>
        <fullName evidence="3">aspartate--tRNA ligase</fullName>
        <ecNumber evidence="3">6.1.1.12</ecNumber>
    </recommendedName>
</protein>
<dbReference type="InterPro" id="IPR004523">
    <property type="entry name" value="Asp-tRNA_synthase_2"/>
</dbReference>
<dbReference type="FunFam" id="3.30.930.10:FF:000013">
    <property type="entry name" value="Aspartate--tRNA ligase, cytoplasmic"/>
    <property type="match status" value="1"/>
</dbReference>
<dbReference type="Proteomes" id="UP000796880">
    <property type="component" value="Unassembled WGS sequence"/>
</dbReference>
<dbReference type="HAMAP" id="MF_02075">
    <property type="entry name" value="Asp_tRNA_synth_type2"/>
    <property type="match status" value="1"/>
</dbReference>
<dbReference type="GO" id="GO:0005524">
    <property type="term" value="F:ATP binding"/>
    <property type="evidence" value="ECO:0007669"/>
    <property type="project" value="UniProtKB-KW"/>
</dbReference>
<dbReference type="InterPro" id="IPR012340">
    <property type="entry name" value="NA-bd_OB-fold"/>
</dbReference>
<dbReference type="SUPFAM" id="SSF50249">
    <property type="entry name" value="Nucleic acid-binding proteins"/>
    <property type="match status" value="1"/>
</dbReference>
<dbReference type="PANTHER" id="PTHR43450:SF1">
    <property type="entry name" value="ASPARTATE--TRNA LIGASE, CYTOPLASMIC"/>
    <property type="match status" value="1"/>
</dbReference>
<evidence type="ECO:0000256" key="4">
    <source>
        <dbReference type="ARBA" id="ARBA00022490"/>
    </source>
</evidence>
<dbReference type="GO" id="GO:0006422">
    <property type="term" value="P:aspartyl-tRNA aminoacylation"/>
    <property type="evidence" value="ECO:0007669"/>
    <property type="project" value="InterPro"/>
</dbReference>
<dbReference type="PANTHER" id="PTHR43450">
    <property type="entry name" value="ASPARTYL-TRNA SYNTHETASE"/>
    <property type="match status" value="1"/>
</dbReference>
<reference evidence="13" key="1">
    <citation type="submission" date="2020-03" db="EMBL/GenBank/DDBJ databases">
        <title>A high-quality chromosome-level genome assembly of a woody plant with both climbing and erect habits, Rhamnella rubrinervis.</title>
        <authorList>
            <person name="Lu Z."/>
            <person name="Yang Y."/>
            <person name="Zhu X."/>
            <person name="Sun Y."/>
        </authorList>
    </citation>
    <scope>NUCLEOTIDE SEQUENCE</scope>
    <source>
        <strain evidence="13">BYM</strain>
        <tissue evidence="13">Leaf</tissue>
    </source>
</reference>
<dbReference type="NCBIfam" id="NF003483">
    <property type="entry name" value="PRK05159.1"/>
    <property type="match status" value="1"/>
</dbReference>
<dbReference type="NCBIfam" id="TIGR00458">
    <property type="entry name" value="aspS_nondisc"/>
    <property type="match status" value="1"/>
</dbReference>
<dbReference type="OrthoDB" id="372395at2759"/>
<keyword evidence="8" id="KW-0648">Protein biosynthesis</keyword>
<keyword evidence="14" id="KW-1185">Reference proteome</keyword>
<keyword evidence="7" id="KW-0067">ATP-binding</keyword>
<dbReference type="GO" id="GO:0005829">
    <property type="term" value="C:cytosol"/>
    <property type="evidence" value="ECO:0007669"/>
    <property type="project" value="TreeGrafter"/>
</dbReference>
<dbReference type="CDD" id="cd04320">
    <property type="entry name" value="AspRS_cyto_N"/>
    <property type="match status" value="1"/>
</dbReference>
<comment type="caution">
    <text evidence="13">The sequence shown here is derived from an EMBL/GenBank/DDBJ whole genome shotgun (WGS) entry which is preliminary data.</text>
</comment>
<evidence type="ECO:0000256" key="6">
    <source>
        <dbReference type="ARBA" id="ARBA00022741"/>
    </source>
</evidence>
<keyword evidence="5" id="KW-0436">Ligase</keyword>
<dbReference type="CDD" id="cd00776">
    <property type="entry name" value="AsxRS_core"/>
    <property type="match status" value="1"/>
</dbReference>
<feature type="compositionally biased region" description="Low complexity" evidence="11">
    <location>
        <begin position="1"/>
        <end position="15"/>
    </location>
</feature>
<dbReference type="Gene3D" id="3.30.930.10">
    <property type="entry name" value="Bira Bifunctional Protein, Domain 2"/>
    <property type="match status" value="1"/>
</dbReference>
<keyword evidence="4" id="KW-0963">Cytoplasm</keyword>
<accession>A0A8K0H5J0</accession>
<evidence type="ECO:0000259" key="12">
    <source>
        <dbReference type="PROSITE" id="PS50862"/>
    </source>
</evidence>
<dbReference type="GO" id="GO:0003723">
    <property type="term" value="F:RNA binding"/>
    <property type="evidence" value="ECO:0007669"/>
    <property type="project" value="TreeGrafter"/>
</dbReference>
<keyword evidence="6" id="KW-0547">Nucleotide-binding</keyword>
<dbReference type="PRINTS" id="PR01042">
    <property type="entry name" value="TRNASYNTHASP"/>
</dbReference>
<dbReference type="GO" id="GO:0017101">
    <property type="term" value="C:aminoacyl-tRNA synthetase multienzyme complex"/>
    <property type="evidence" value="ECO:0007669"/>
    <property type="project" value="TreeGrafter"/>
</dbReference>
<evidence type="ECO:0000256" key="5">
    <source>
        <dbReference type="ARBA" id="ARBA00022598"/>
    </source>
</evidence>
<dbReference type="Pfam" id="PF00152">
    <property type="entry name" value="tRNA-synt_2"/>
    <property type="match status" value="1"/>
</dbReference>
<dbReference type="AlphaFoldDB" id="A0A8K0H5J0"/>
<dbReference type="EMBL" id="VOIH02000005">
    <property type="protein sequence ID" value="KAF3446019.1"/>
    <property type="molecule type" value="Genomic_DNA"/>
</dbReference>
<feature type="compositionally biased region" description="Low complexity" evidence="11">
    <location>
        <begin position="54"/>
        <end position="64"/>
    </location>
</feature>
<evidence type="ECO:0000256" key="3">
    <source>
        <dbReference type="ARBA" id="ARBA00012841"/>
    </source>
</evidence>
<dbReference type="InterPro" id="IPR045864">
    <property type="entry name" value="aa-tRNA-synth_II/BPL/LPL"/>
</dbReference>
<dbReference type="EC" id="6.1.1.12" evidence="3"/>
<dbReference type="InterPro" id="IPR006195">
    <property type="entry name" value="aa-tRNA-synth_II"/>
</dbReference>
<dbReference type="SUPFAM" id="SSF55681">
    <property type="entry name" value="Class II aaRS and biotin synthetases"/>
    <property type="match status" value="1"/>
</dbReference>
<feature type="region of interest" description="Disordered" evidence="11">
    <location>
        <begin position="1"/>
        <end position="79"/>
    </location>
</feature>
<dbReference type="PROSITE" id="PS50862">
    <property type="entry name" value="AA_TRNA_LIGASE_II"/>
    <property type="match status" value="1"/>
</dbReference>
<evidence type="ECO:0000256" key="1">
    <source>
        <dbReference type="ARBA" id="ARBA00004496"/>
    </source>
</evidence>
<dbReference type="GO" id="GO:0004815">
    <property type="term" value="F:aspartate-tRNA ligase activity"/>
    <property type="evidence" value="ECO:0007669"/>
    <property type="project" value="UniProtKB-EC"/>
</dbReference>
<proteinExistence type="inferred from homology"/>
<dbReference type="InterPro" id="IPR004364">
    <property type="entry name" value="Aa-tRNA-synt_II"/>
</dbReference>
<dbReference type="Gene3D" id="2.40.50.140">
    <property type="entry name" value="Nucleic acid-binding proteins"/>
    <property type="match status" value="1"/>
</dbReference>
<evidence type="ECO:0000256" key="2">
    <source>
        <dbReference type="ARBA" id="ARBA00005312"/>
    </source>
</evidence>
<evidence type="ECO:0000256" key="7">
    <source>
        <dbReference type="ARBA" id="ARBA00022840"/>
    </source>
</evidence>
<evidence type="ECO:0000256" key="10">
    <source>
        <dbReference type="ARBA" id="ARBA00047904"/>
    </source>
</evidence>
<comment type="subcellular location">
    <subcellularLocation>
        <location evidence="1">Cytoplasm</location>
    </subcellularLocation>
</comment>
<evidence type="ECO:0000313" key="13">
    <source>
        <dbReference type="EMBL" id="KAF3446019.1"/>
    </source>
</evidence>
<gene>
    <name evidence="13" type="ORF">FNV43_RR11197</name>
</gene>
<comment type="similarity">
    <text evidence="2">Belongs to the class-II aminoacyl-tRNA synthetase family. Type 2 subfamily.</text>
</comment>
<dbReference type="InterPro" id="IPR002312">
    <property type="entry name" value="Asp/Asn-tRNA-synth_IIb"/>
</dbReference>
<evidence type="ECO:0000256" key="8">
    <source>
        <dbReference type="ARBA" id="ARBA00022917"/>
    </source>
</evidence>